<dbReference type="AlphaFoldDB" id="A0A6J2JNQ4"/>
<accession>A0A6J2JNQ4</accession>
<gene>
    <name evidence="4" type="primary">LOC114243766</name>
</gene>
<organism evidence="3 4">
    <name type="scientific">Bombyx mandarina</name>
    <name type="common">Wild silk moth</name>
    <name type="synonym">Wild silkworm</name>
    <dbReference type="NCBI Taxonomy" id="7092"/>
    <lineage>
        <taxon>Eukaryota</taxon>
        <taxon>Metazoa</taxon>
        <taxon>Ecdysozoa</taxon>
        <taxon>Arthropoda</taxon>
        <taxon>Hexapoda</taxon>
        <taxon>Insecta</taxon>
        <taxon>Pterygota</taxon>
        <taxon>Neoptera</taxon>
        <taxon>Endopterygota</taxon>
        <taxon>Lepidoptera</taxon>
        <taxon>Glossata</taxon>
        <taxon>Ditrysia</taxon>
        <taxon>Bombycoidea</taxon>
        <taxon>Bombycidae</taxon>
        <taxon>Bombycinae</taxon>
        <taxon>Bombyx</taxon>
    </lineage>
</organism>
<evidence type="ECO:0000256" key="2">
    <source>
        <dbReference type="SAM" id="MobiDB-lite"/>
    </source>
</evidence>
<feature type="coiled-coil region" evidence="1">
    <location>
        <begin position="1"/>
        <end position="28"/>
    </location>
</feature>
<dbReference type="RefSeq" id="XP_028031170.1">
    <property type="nucleotide sequence ID" value="XM_028175369.1"/>
</dbReference>
<keyword evidence="1" id="KW-0175">Coiled coil</keyword>
<dbReference type="GeneID" id="114243766"/>
<reference evidence="4" key="1">
    <citation type="submission" date="2025-08" db="UniProtKB">
        <authorList>
            <consortium name="RefSeq"/>
        </authorList>
    </citation>
    <scope>IDENTIFICATION</scope>
    <source>
        <tissue evidence="4">Silk gland</tissue>
    </source>
</reference>
<feature type="region of interest" description="Disordered" evidence="2">
    <location>
        <begin position="56"/>
        <end position="75"/>
    </location>
</feature>
<evidence type="ECO:0000313" key="3">
    <source>
        <dbReference type="Proteomes" id="UP000504629"/>
    </source>
</evidence>
<proteinExistence type="predicted"/>
<evidence type="ECO:0000256" key="1">
    <source>
        <dbReference type="SAM" id="Coils"/>
    </source>
</evidence>
<name>A0A6J2JNQ4_BOMMA</name>
<dbReference type="Proteomes" id="UP000504629">
    <property type="component" value="Unplaced"/>
</dbReference>
<dbReference type="OrthoDB" id="7465697at2759"/>
<protein>
    <submittedName>
        <fullName evidence="4">Uncharacterized protein LOC114243766</fullName>
    </submittedName>
</protein>
<evidence type="ECO:0000313" key="4">
    <source>
        <dbReference type="RefSeq" id="XP_028031170.1"/>
    </source>
</evidence>
<keyword evidence="3" id="KW-1185">Reference proteome</keyword>
<dbReference type="KEGG" id="bman:114243766"/>
<sequence>MSENLETMADKENKMDKLKKNFIRIQGKIQDRMDDIHDQVQNRIERSKISRFVSHISSEERSSVEDNQEEKEDGAYTECVEVRENTSRIPHVVVDEPPGTNQDPKDICKHFICIEKENVLYKKRSKSVTNLSYDDESNDYSSTDSCVSCLSSSDESTCSKILG</sequence>